<proteinExistence type="predicted"/>
<reference evidence="2" key="1">
    <citation type="submission" date="2018-05" db="EMBL/GenBank/DDBJ databases">
        <authorList>
            <person name="Lanie J.A."/>
            <person name="Ng W.-L."/>
            <person name="Kazmierczak K.M."/>
            <person name="Andrzejewski T.M."/>
            <person name="Davidsen T.M."/>
            <person name="Wayne K.J."/>
            <person name="Tettelin H."/>
            <person name="Glass J.I."/>
            <person name="Rusch D."/>
            <person name="Podicherti R."/>
            <person name="Tsui H.-C.T."/>
            <person name="Winkler M.E."/>
        </authorList>
    </citation>
    <scope>NUCLEOTIDE SEQUENCE</scope>
</reference>
<dbReference type="InterPro" id="IPR036188">
    <property type="entry name" value="FAD/NAD-bd_sf"/>
</dbReference>
<dbReference type="PANTHER" id="PTHR21197:SF0">
    <property type="entry name" value="UDP-GALACTOPYRANOSE MUTASE"/>
    <property type="match status" value="1"/>
</dbReference>
<feature type="non-terminal residue" evidence="2">
    <location>
        <position position="104"/>
    </location>
</feature>
<organism evidence="2">
    <name type="scientific">marine metagenome</name>
    <dbReference type="NCBI Taxonomy" id="408172"/>
    <lineage>
        <taxon>unclassified sequences</taxon>
        <taxon>metagenomes</taxon>
        <taxon>ecological metagenomes</taxon>
    </lineage>
</organism>
<dbReference type="GO" id="GO:0005829">
    <property type="term" value="C:cytosol"/>
    <property type="evidence" value="ECO:0007669"/>
    <property type="project" value="TreeGrafter"/>
</dbReference>
<protein>
    <recommendedName>
        <fullName evidence="3">Amine oxidase domain-containing protein</fullName>
    </recommendedName>
</protein>
<dbReference type="AlphaFoldDB" id="A0A382A0K6"/>
<gene>
    <name evidence="2" type="ORF">METZ01_LOCUS147894</name>
</gene>
<dbReference type="EMBL" id="UINC01023420">
    <property type="protein sequence ID" value="SVA95040.1"/>
    <property type="molecule type" value="Genomic_DNA"/>
</dbReference>
<sequence length="104" mass="10976">MVPVTRRAMGMLRVSAKAGTISPVDGQTHPMNPADPPHRDPEGEGTVIIGAGPAGLTAAYQLGKAGWPATVLEADDVVGGISRTVVRDGWRFDIGGHRFFTKVR</sequence>
<dbReference type="GO" id="GO:0050660">
    <property type="term" value="F:flavin adenine dinucleotide binding"/>
    <property type="evidence" value="ECO:0007669"/>
    <property type="project" value="TreeGrafter"/>
</dbReference>
<dbReference type="GO" id="GO:0008767">
    <property type="term" value="F:UDP-galactopyranose mutase activity"/>
    <property type="evidence" value="ECO:0007669"/>
    <property type="project" value="TreeGrafter"/>
</dbReference>
<evidence type="ECO:0000256" key="1">
    <source>
        <dbReference type="SAM" id="MobiDB-lite"/>
    </source>
</evidence>
<dbReference type="Gene3D" id="3.50.50.60">
    <property type="entry name" value="FAD/NAD(P)-binding domain"/>
    <property type="match status" value="1"/>
</dbReference>
<dbReference type="SUPFAM" id="SSF51905">
    <property type="entry name" value="FAD/NAD(P)-binding domain"/>
    <property type="match status" value="1"/>
</dbReference>
<evidence type="ECO:0008006" key="3">
    <source>
        <dbReference type="Google" id="ProtNLM"/>
    </source>
</evidence>
<evidence type="ECO:0000313" key="2">
    <source>
        <dbReference type="EMBL" id="SVA95040.1"/>
    </source>
</evidence>
<dbReference type="PRINTS" id="PR00419">
    <property type="entry name" value="ADXRDTASE"/>
</dbReference>
<feature type="region of interest" description="Disordered" evidence="1">
    <location>
        <begin position="19"/>
        <end position="44"/>
    </location>
</feature>
<name>A0A382A0K6_9ZZZZ</name>
<accession>A0A382A0K6</accession>
<dbReference type="PANTHER" id="PTHR21197">
    <property type="entry name" value="UDP-GALACTOPYRANOSE MUTASE"/>
    <property type="match status" value="1"/>
</dbReference>
<dbReference type="Pfam" id="PF13450">
    <property type="entry name" value="NAD_binding_8"/>
    <property type="match status" value="1"/>
</dbReference>